<protein>
    <submittedName>
        <fullName evidence="3">Transposon Ty3-G Gag-Pol polyprotein</fullName>
    </submittedName>
</protein>
<dbReference type="PANTHER" id="PTHR37984:SF5">
    <property type="entry name" value="PROTEIN NYNRIN-LIKE"/>
    <property type="match status" value="1"/>
</dbReference>
<sequence length="176" mass="20188">MPVWLEEASQRRLMAGPSHNFGRRLGFLKGPCRVKRLERPKSQRKVCPMTQNEARNNLYMITRPLEGEIVISMPSGEVFVVELMCQNCEVPGITPISQTPYRMTLSYYRHFVEGFSKIALPLMELTKKMTKFVWTKECEKSYQELKCRLTNVPILALPTSGKDIEVYCDASHQGLG</sequence>
<accession>A0A5D3BRK8</accession>
<reference evidence="3 4" key="1">
    <citation type="submission" date="2019-08" db="EMBL/GenBank/DDBJ databases">
        <title>Draft genome sequences of two oriental melons (Cucumis melo L. var makuwa).</title>
        <authorList>
            <person name="Kwon S.-Y."/>
        </authorList>
    </citation>
    <scope>NUCLEOTIDE SEQUENCE [LARGE SCALE GENOMIC DNA]</scope>
    <source>
        <strain evidence="4">cv. Chang Bougi</strain>
        <tissue evidence="3">Leaf</tissue>
    </source>
</reference>
<dbReference type="Proteomes" id="UP000321947">
    <property type="component" value="Unassembled WGS sequence"/>
</dbReference>
<evidence type="ECO:0000313" key="3">
    <source>
        <dbReference type="EMBL" id="TYK01740.1"/>
    </source>
</evidence>
<dbReference type="InterPro" id="IPR043502">
    <property type="entry name" value="DNA/RNA_pol_sf"/>
</dbReference>
<dbReference type="PANTHER" id="PTHR37984">
    <property type="entry name" value="PROTEIN CBG26694"/>
    <property type="match status" value="1"/>
</dbReference>
<dbReference type="AlphaFoldDB" id="A0A5D3BRK8"/>
<evidence type="ECO:0000259" key="2">
    <source>
        <dbReference type="Pfam" id="PF17919"/>
    </source>
</evidence>
<keyword evidence="1" id="KW-0511">Multifunctional enzyme</keyword>
<proteinExistence type="predicted"/>
<dbReference type="InterPro" id="IPR041577">
    <property type="entry name" value="RT_RNaseH_2"/>
</dbReference>
<dbReference type="InterPro" id="IPR043128">
    <property type="entry name" value="Rev_trsase/Diguanyl_cyclase"/>
</dbReference>
<comment type="caution">
    <text evidence="3">The sequence shown here is derived from an EMBL/GenBank/DDBJ whole genome shotgun (WGS) entry which is preliminary data.</text>
</comment>
<dbReference type="GO" id="GO:0003824">
    <property type="term" value="F:catalytic activity"/>
    <property type="evidence" value="ECO:0007669"/>
    <property type="project" value="UniProtKB-KW"/>
</dbReference>
<dbReference type="InterPro" id="IPR050951">
    <property type="entry name" value="Retrovirus_Pol_polyprotein"/>
</dbReference>
<dbReference type="Pfam" id="PF17919">
    <property type="entry name" value="RT_RNaseH_2"/>
    <property type="match status" value="1"/>
</dbReference>
<evidence type="ECO:0000313" key="4">
    <source>
        <dbReference type="Proteomes" id="UP000321947"/>
    </source>
</evidence>
<name>A0A5D3BRK8_CUCMM</name>
<dbReference type="SUPFAM" id="SSF56672">
    <property type="entry name" value="DNA/RNA polymerases"/>
    <property type="match status" value="1"/>
</dbReference>
<dbReference type="Gene3D" id="3.30.70.270">
    <property type="match status" value="1"/>
</dbReference>
<evidence type="ECO:0000256" key="1">
    <source>
        <dbReference type="ARBA" id="ARBA00023268"/>
    </source>
</evidence>
<organism evidence="3 4">
    <name type="scientific">Cucumis melo var. makuwa</name>
    <name type="common">Oriental melon</name>
    <dbReference type="NCBI Taxonomy" id="1194695"/>
    <lineage>
        <taxon>Eukaryota</taxon>
        <taxon>Viridiplantae</taxon>
        <taxon>Streptophyta</taxon>
        <taxon>Embryophyta</taxon>
        <taxon>Tracheophyta</taxon>
        <taxon>Spermatophyta</taxon>
        <taxon>Magnoliopsida</taxon>
        <taxon>eudicotyledons</taxon>
        <taxon>Gunneridae</taxon>
        <taxon>Pentapetalae</taxon>
        <taxon>rosids</taxon>
        <taxon>fabids</taxon>
        <taxon>Cucurbitales</taxon>
        <taxon>Cucurbitaceae</taxon>
        <taxon>Benincaseae</taxon>
        <taxon>Cucumis</taxon>
    </lineage>
</organism>
<feature type="domain" description="Reverse transcriptase/retrotransposon-derived protein RNase H-like" evidence="2">
    <location>
        <begin position="134"/>
        <end position="176"/>
    </location>
</feature>
<dbReference type="EMBL" id="SSTD01016048">
    <property type="protein sequence ID" value="TYK01740.1"/>
    <property type="molecule type" value="Genomic_DNA"/>
</dbReference>
<gene>
    <name evidence="3" type="ORF">E5676_scaffold775G00690</name>
</gene>